<feature type="transmembrane region" description="Helical" evidence="15">
    <location>
        <begin position="549"/>
        <end position="573"/>
    </location>
</feature>
<dbReference type="Pfam" id="PF02793">
    <property type="entry name" value="HRM"/>
    <property type="match status" value="1"/>
</dbReference>
<evidence type="ECO:0000256" key="3">
    <source>
        <dbReference type="ARBA" id="ARBA00015885"/>
    </source>
</evidence>
<feature type="transmembrane region" description="Helical" evidence="15">
    <location>
        <begin position="594"/>
        <end position="612"/>
    </location>
</feature>
<keyword evidence="5 15" id="KW-0812">Transmembrane</keyword>
<accession>A0AAV2JYN0</accession>
<dbReference type="InterPro" id="IPR001879">
    <property type="entry name" value="GPCR_2_extracellular_dom"/>
</dbReference>
<keyword evidence="10 15" id="KW-1015">Disulfide bond</keyword>
<keyword evidence="7 15" id="KW-1133">Transmembrane helix</keyword>
<dbReference type="Gene3D" id="1.20.1070.10">
    <property type="entry name" value="Rhodopsin 7-helix transmembrane proteins"/>
    <property type="match status" value="2"/>
</dbReference>
<keyword evidence="8 15" id="KW-0297">G-protein coupled receptor</keyword>
<dbReference type="GO" id="GO:0001635">
    <property type="term" value="F:calcitonin gene-related peptide receptor activity"/>
    <property type="evidence" value="ECO:0007669"/>
    <property type="project" value="TreeGrafter"/>
</dbReference>
<feature type="transmembrane region" description="Helical" evidence="15">
    <location>
        <begin position="627"/>
        <end position="647"/>
    </location>
</feature>
<evidence type="ECO:0000256" key="13">
    <source>
        <dbReference type="ARBA" id="ARBA00023224"/>
    </source>
</evidence>
<dbReference type="GO" id="GO:0001605">
    <property type="term" value="F:adrenomedullin receptor activity"/>
    <property type="evidence" value="ECO:0007669"/>
    <property type="project" value="TreeGrafter"/>
</dbReference>
<feature type="domain" description="G-protein coupled receptors family 2 profile 2" evidence="18">
    <location>
        <begin position="150"/>
        <end position="648"/>
    </location>
</feature>
<evidence type="ECO:0000259" key="18">
    <source>
        <dbReference type="PROSITE" id="PS50261"/>
    </source>
</evidence>
<comment type="subcellular location">
    <subcellularLocation>
        <location evidence="1 15">Cell membrane</location>
        <topology evidence="1 15">Multi-pass membrane protein</topology>
    </subcellularLocation>
</comment>
<dbReference type="PRINTS" id="PR01350">
    <property type="entry name" value="CTRFAMILY"/>
</dbReference>
<organism evidence="19 20">
    <name type="scientific">Knipowitschia caucasica</name>
    <name type="common">Caucasian dwarf goby</name>
    <name type="synonym">Pomatoschistus caucasicus</name>
    <dbReference type="NCBI Taxonomy" id="637954"/>
    <lineage>
        <taxon>Eukaryota</taxon>
        <taxon>Metazoa</taxon>
        <taxon>Chordata</taxon>
        <taxon>Craniata</taxon>
        <taxon>Vertebrata</taxon>
        <taxon>Euteleostomi</taxon>
        <taxon>Actinopterygii</taxon>
        <taxon>Neopterygii</taxon>
        <taxon>Teleostei</taxon>
        <taxon>Neoteleostei</taxon>
        <taxon>Acanthomorphata</taxon>
        <taxon>Gobiaria</taxon>
        <taxon>Gobiiformes</taxon>
        <taxon>Gobioidei</taxon>
        <taxon>Gobiidae</taxon>
        <taxon>Gobiinae</taxon>
        <taxon>Knipowitschia</taxon>
    </lineage>
</organism>
<keyword evidence="6 15" id="KW-0732">Signal</keyword>
<dbReference type="FunFam" id="1.20.1070.10:FF:001316">
    <property type="entry name" value="Calcitonin receptor-like b"/>
    <property type="match status" value="1"/>
</dbReference>
<dbReference type="PROSITE" id="PS00649">
    <property type="entry name" value="G_PROTEIN_RECEP_F2_1"/>
    <property type="match status" value="1"/>
</dbReference>
<dbReference type="GO" id="GO:0005886">
    <property type="term" value="C:plasma membrane"/>
    <property type="evidence" value="ECO:0007669"/>
    <property type="project" value="UniProtKB-SubCell"/>
</dbReference>
<keyword evidence="9 15" id="KW-0472">Membrane</keyword>
<evidence type="ECO:0000256" key="11">
    <source>
        <dbReference type="ARBA" id="ARBA00023170"/>
    </source>
</evidence>
<evidence type="ECO:0000259" key="17">
    <source>
        <dbReference type="PROSITE" id="PS50227"/>
    </source>
</evidence>
<evidence type="ECO:0000256" key="2">
    <source>
        <dbReference type="ARBA" id="ARBA00005314"/>
    </source>
</evidence>
<dbReference type="SUPFAM" id="SSF111418">
    <property type="entry name" value="Hormone receptor domain"/>
    <property type="match status" value="1"/>
</dbReference>
<dbReference type="InterPro" id="IPR050332">
    <property type="entry name" value="GPCR_2"/>
</dbReference>
<sequence length="723" mass="81658">MCEWTSAGVTVLLLICSFTQFSAEASPEVNESQQLPTHVYHDMGLTRNKIVTAQFECYQKILKDSASDRADSLCNRTWDGWLCWEDTRAGHTAEQHCPDYFQDFDPSEMVSKICTDSGQWFLHPESNRTWTNYTRCNEHTSEGRVTAMNLFYLALIGHGLSLSSLFVSLGIFFHFKSLSCQRITLHKNLFFSFVLNSVITIVWLTAVANNQELVQRNPTSCKVSQFIHLYLFGCNYFWMLCEGIYLHTLIVVAVFAEKQHLLWYYLLGWGEYRYHCGEYRYDCGLGEYRYYLLGWGTTVGWGEYRYNWGVQVLLWAGVSTGTTVGWGEYRYDCGLGGVQVRLVSTGTTVGWGKYRYYCGMGGVQVRLWAGGSTGTTVGWGEYRYNWGVQVLLWAGVSTGTTVGWGEYRYDCGLGGVQVRLVSTGTTVGWGKYRYYCGMGGVQVRLWAGGSTGTTVGWGEYRYYLLGWGEYRYHCGLGGVQVPLWAGGSTGTTVGWGEYRYNWGVQVLLWAGVSTGTTVGWGFPLIPALIHAVARSYYYNDNCWISSKTSLLYIIHGPICAALLVNLFFLLNIVRVLITKLKVTHQAESSLYMKAVRATLILVPLLGIQYVLLPYKPEGRVSSEVYDYIMHILMHYQGLLVATIFCFFNGEVQAVLRRHWSQYQLQFSSVGLHSDALRSASYTASSITEVQTTDTHSYCLEPTPSELNGKTCPQDLLRTEGAFN</sequence>
<evidence type="ECO:0000256" key="16">
    <source>
        <dbReference type="SAM" id="SignalP"/>
    </source>
</evidence>
<dbReference type="InterPro" id="IPR017981">
    <property type="entry name" value="GPCR_2-like_7TM"/>
</dbReference>
<feature type="transmembrane region" description="Helical" evidence="15">
    <location>
        <begin position="236"/>
        <end position="256"/>
    </location>
</feature>
<evidence type="ECO:0000256" key="14">
    <source>
        <dbReference type="ARBA" id="ARBA00030562"/>
    </source>
</evidence>
<dbReference type="PROSITE" id="PS50227">
    <property type="entry name" value="G_PROTEIN_RECEP_F2_3"/>
    <property type="match status" value="1"/>
</dbReference>
<dbReference type="Gene3D" id="4.10.1240.10">
    <property type="entry name" value="GPCR, family 2, extracellular hormone receptor domain"/>
    <property type="match status" value="1"/>
</dbReference>
<feature type="transmembrane region" description="Helical" evidence="15">
    <location>
        <begin position="506"/>
        <end position="529"/>
    </location>
</feature>
<dbReference type="EMBL" id="OZ035837">
    <property type="protein sequence ID" value="CAL1581243.1"/>
    <property type="molecule type" value="Genomic_DNA"/>
</dbReference>
<dbReference type="PROSITE" id="PS00650">
    <property type="entry name" value="G_PROTEIN_RECEP_F2_2"/>
    <property type="match status" value="1"/>
</dbReference>
<dbReference type="GO" id="GO:0007189">
    <property type="term" value="P:adenylate cyclase-activating G protein-coupled receptor signaling pathway"/>
    <property type="evidence" value="ECO:0007669"/>
    <property type="project" value="TreeGrafter"/>
</dbReference>
<dbReference type="PROSITE" id="PS50261">
    <property type="entry name" value="G_PROTEIN_RECEP_F2_4"/>
    <property type="match status" value="1"/>
</dbReference>
<evidence type="ECO:0000256" key="8">
    <source>
        <dbReference type="ARBA" id="ARBA00023040"/>
    </source>
</evidence>
<dbReference type="PRINTS" id="PR00249">
    <property type="entry name" value="GPCRSECRETIN"/>
</dbReference>
<dbReference type="Pfam" id="PF00002">
    <property type="entry name" value="7tm_2"/>
    <property type="match status" value="2"/>
</dbReference>
<keyword evidence="20" id="KW-1185">Reference proteome</keyword>
<keyword evidence="12 15" id="KW-0325">Glycoprotein</keyword>
<evidence type="ECO:0000256" key="9">
    <source>
        <dbReference type="ARBA" id="ARBA00023136"/>
    </source>
</evidence>
<evidence type="ECO:0000256" key="15">
    <source>
        <dbReference type="RuleBase" id="RU368099"/>
    </source>
</evidence>
<dbReference type="InterPro" id="IPR003287">
    <property type="entry name" value="GPCR_2_calcitonin_rcpt_fam"/>
</dbReference>
<dbReference type="GO" id="GO:0001525">
    <property type="term" value="P:angiogenesis"/>
    <property type="evidence" value="ECO:0007669"/>
    <property type="project" value="TreeGrafter"/>
</dbReference>
<feature type="transmembrane region" description="Helical" evidence="15">
    <location>
        <begin position="187"/>
        <end position="208"/>
    </location>
</feature>
<evidence type="ECO:0000313" key="20">
    <source>
        <dbReference type="Proteomes" id="UP001497482"/>
    </source>
</evidence>
<feature type="transmembrane region" description="Helical" evidence="15">
    <location>
        <begin position="150"/>
        <end position="175"/>
    </location>
</feature>
<evidence type="ECO:0000256" key="10">
    <source>
        <dbReference type="ARBA" id="ARBA00023157"/>
    </source>
</evidence>
<evidence type="ECO:0000313" key="19">
    <source>
        <dbReference type="EMBL" id="CAL1581243.1"/>
    </source>
</evidence>
<dbReference type="GO" id="GO:0004948">
    <property type="term" value="F:calcitonin receptor activity"/>
    <property type="evidence" value="ECO:0007669"/>
    <property type="project" value="UniProtKB-UniRule"/>
</dbReference>
<name>A0AAV2JYN0_KNICA</name>
<protein>
    <recommendedName>
        <fullName evidence="3 15">Calcitonin gene-related peptide type 1 receptor</fullName>
        <shortName evidence="15">CGRP type 1 receptor</shortName>
    </recommendedName>
    <alternativeName>
        <fullName evidence="14 15">Calcitonin receptor-like receptor</fullName>
    </alternativeName>
</protein>
<dbReference type="GO" id="GO:0007166">
    <property type="term" value="P:cell surface receptor signaling pathway"/>
    <property type="evidence" value="ECO:0007669"/>
    <property type="project" value="UniProtKB-UniRule"/>
</dbReference>
<keyword evidence="13 15" id="KW-0807">Transducer</keyword>
<feature type="domain" description="G-protein coupled receptors family 2 profile 1" evidence="17">
    <location>
        <begin position="56"/>
        <end position="140"/>
    </location>
</feature>
<keyword evidence="11 15" id="KW-0675">Receptor</keyword>
<dbReference type="PANTHER" id="PTHR45620">
    <property type="entry name" value="PDF RECEPTOR-LIKE PROTEIN-RELATED"/>
    <property type="match status" value="1"/>
</dbReference>
<evidence type="ECO:0000256" key="7">
    <source>
        <dbReference type="ARBA" id="ARBA00022989"/>
    </source>
</evidence>
<dbReference type="FunFam" id="4.10.1240.10:FF:000011">
    <property type="entry name" value="Calcitonin gene-related peptide type 1 receptor"/>
    <property type="match status" value="1"/>
</dbReference>
<feature type="chain" id="PRO_5043438662" description="Calcitonin gene-related peptide type 1 receptor" evidence="16">
    <location>
        <begin position="26"/>
        <end position="723"/>
    </location>
</feature>
<evidence type="ECO:0000256" key="12">
    <source>
        <dbReference type="ARBA" id="ARBA00023180"/>
    </source>
</evidence>
<comment type="similarity">
    <text evidence="2 15">Belongs to the G-protein coupled receptor 2 family.</text>
</comment>
<dbReference type="AlphaFoldDB" id="A0AAV2JYN0"/>
<dbReference type="Proteomes" id="UP001497482">
    <property type="component" value="Chromosome 15"/>
</dbReference>
<evidence type="ECO:0000256" key="6">
    <source>
        <dbReference type="ARBA" id="ARBA00022729"/>
    </source>
</evidence>
<dbReference type="InterPro" id="IPR000832">
    <property type="entry name" value="GPCR_2_secretin-like"/>
</dbReference>
<evidence type="ECO:0000256" key="4">
    <source>
        <dbReference type="ARBA" id="ARBA00022475"/>
    </source>
</evidence>
<gene>
    <name evidence="19" type="ORF">KC01_LOCUS12009</name>
</gene>
<dbReference type="PRINTS" id="PR01351">
    <property type="entry name" value="CGRPRECEPTOR"/>
</dbReference>
<reference evidence="19 20" key="1">
    <citation type="submission" date="2024-04" db="EMBL/GenBank/DDBJ databases">
        <authorList>
            <person name="Waldvogel A.-M."/>
            <person name="Schoenle A."/>
        </authorList>
    </citation>
    <scope>NUCLEOTIDE SEQUENCE [LARGE SCALE GENOMIC DNA]</scope>
</reference>
<dbReference type="InterPro" id="IPR017983">
    <property type="entry name" value="GPCR_2_secretin-like_CS"/>
</dbReference>
<proteinExistence type="inferred from homology"/>
<keyword evidence="4 15" id="KW-1003">Cell membrane</keyword>
<feature type="signal peptide" evidence="16">
    <location>
        <begin position="1"/>
        <end position="25"/>
    </location>
</feature>
<evidence type="ECO:0000256" key="1">
    <source>
        <dbReference type="ARBA" id="ARBA00004651"/>
    </source>
</evidence>
<dbReference type="PANTHER" id="PTHR45620:SF21">
    <property type="entry name" value="CALCITONIN GENE-RELATED PEPTIDE TYPE 1 RECEPTOR"/>
    <property type="match status" value="1"/>
</dbReference>
<dbReference type="SMART" id="SM00008">
    <property type="entry name" value="HormR"/>
    <property type="match status" value="1"/>
</dbReference>
<comment type="function">
    <text evidence="15">Functions as G protein-coupled receptor for calcitonin-gene-related peptides and adrenomedulli. Specificity is modulated by accessory proteins. Activates cAMP-dependent pathway.</text>
</comment>
<dbReference type="InterPro" id="IPR036445">
    <property type="entry name" value="GPCR_2_extracell_dom_sf"/>
</dbReference>
<evidence type="ECO:0000256" key="5">
    <source>
        <dbReference type="ARBA" id="ARBA00022692"/>
    </source>
</evidence>
<dbReference type="InterPro" id="IPR003289">
    <property type="entry name" value="GPCR_2_CGRP1_rcpt"/>
</dbReference>